<evidence type="ECO:0000313" key="5">
    <source>
        <dbReference type="EMBL" id="TDD90771.1"/>
    </source>
</evidence>
<reference evidence="5 6" key="1">
    <citation type="submission" date="2019-03" db="EMBL/GenBank/DDBJ databases">
        <title>Draft genome sequences of novel Actinobacteria.</title>
        <authorList>
            <person name="Sahin N."/>
            <person name="Ay H."/>
            <person name="Saygin H."/>
        </authorList>
    </citation>
    <scope>NUCLEOTIDE SEQUENCE [LARGE SCALE GENOMIC DNA]</scope>
    <source>
        <strain evidence="5 6">H3C3</strain>
    </source>
</reference>
<dbReference type="Pfam" id="PF10145">
    <property type="entry name" value="PhageMin_Tail"/>
    <property type="match status" value="1"/>
</dbReference>
<feature type="coiled-coil region" evidence="1">
    <location>
        <begin position="806"/>
        <end position="833"/>
    </location>
</feature>
<evidence type="ECO:0000259" key="4">
    <source>
        <dbReference type="Pfam" id="PF10145"/>
    </source>
</evidence>
<keyword evidence="3" id="KW-0472">Membrane</keyword>
<evidence type="ECO:0000256" key="2">
    <source>
        <dbReference type="SAM" id="MobiDB-lite"/>
    </source>
</evidence>
<dbReference type="AlphaFoldDB" id="A0A4R5BUJ8"/>
<dbReference type="EMBL" id="SMKU01000049">
    <property type="protein sequence ID" value="TDD90771.1"/>
    <property type="molecule type" value="Genomic_DNA"/>
</dbReference>
<proteinExistence type="predicted"/>
<feature type="transmembrane region" description="Helical" evidence="3">
    <location>
        <begin position="561"/>
        <end position="582"/>
    </location>
</feature>
<feature type="transmembrane region" description="Helical" evidence="3">
    <location>
        <begin position="603"/>
        <end position="623"/>
    </location>
</feature>
<evidence type="ECO:0000313" key="6">
    <source>
        <dbReference type="Proteomes" id="UP000294513"/>
    </source>
</evidence>
<keyword evidence="1" id="KW-0175">Coiled coil</keyword>
<feature type="region of interest" description="Disordered" evidence="2">
    <location>
        <begin position="67"/>
        <end position="117"/>
    </location>
</feature>
<feature type="domain" description="Phage tail tape measure protein" evidence="4">
    <location>
        <begin position="195"/>
        <end position="389"/>
    </location>
</feature>
<dbReference type="Proteomes" id="UP000294513">
    <property type="component" value="Unassembled WGS sequence"/>
</dbReference>
<evidence type="ECO:0000256" key="1">
    <source>
        <dbReference type="SAM" id="Coils"/>
    </source>
</evidence>
<name>A0A4R5BUJ8_9ACTN</name>
<evidence type="ECO:0000256" key="3">
    <source>
        <dbReference type="SAM" id="Phobius"/>
    </source>
</evidence>
<keyword evidence="3" id="KW-0812">Transmembrane</keyword>
<comment type="caution">
    <text evidence="5">The sequence shown here is derived from an EMBL/GenBank/DDBJ whole genome shotgun (WGS) entry which is preliminary data.</text>
</comment>
<dbReference type="OrthoDB" id="3483908at2"/>
<dbReference type="RefSeq" id="WP_131892672.1">
    <property type="nucleotide sequence ID" value="NZ_SMKU01000049.1"/>
</dbReference>
<accession>A0A4R5BUJ8</accession>
<keyword evidence="3" id="KW-1133">Transmembrane helix</keyword>
<keyword evidence="6" id="KW-1185">Reference proteome</keyword>
<dbReference type="InterPro" id="IPR010090">
    <property type="entry name" value="Phage_tape_meas"/>
</dbReference>
<organism evidence="5 6">
    <name type="scientific">Actinomadura rubrisoli</name>
    <dbReference type="NCBI Taxonomy" id="2530368"/>
    <lineage>
        <taxon>Bacteria</taxon>
        <taxon>Bacillati</taxon>
        <taxon>Actinomycetota</taxon>
        <taxon>Actinomycetes</taxon>
        <taxon>Streptosporangiales</taxon>
        <taxon>Thermomonosporaceae</taxon>
        <taxon>Actinomadura</taxon>
    </lineage>
</organism>
<gene>
    <name evidence="5" type="ORF">E1298_12785</name>
</gene>
<sequence>MALDLGELVGRISLDDRGFTGTIRTAEQGMNRLESSTRSSLTRQEQAFQQAGNANAQTVTRAMDRMESEAARGGREAGQAAARGMGQGLDRVETEARQAGQDAGEEMGDGAERESKSRFGGLGGKLAGMLGKAGPFLAAGAAVGGVFMVGLAGAMEKQDATAKLNAQVGAFGPEAKRLGKIAGALYNSGYGAEMGQVTEAVGAVITSIDGMRNANSNAVRSMTAKAMDLADVFEIEVGRSMQVVGQLVRTGLVKDANQGMDLLTVALQRVPAAVREDLVDALDEYGPFMDQIGIKGQRAFNVLVTAAGKGAFGLDKTGDAFKELTLKIASSDKAVDDSLKSIGLSQAKVQGAFAKGGKAGTQAFQSIVSGLLKIKDPAKLAESAIVLFGTPMEDLNVKDIPAFLRSLAKTGDVLGKTGGAADRMGKTLHDTASQNLTTFQRSVKSKLVDFLGGKVVPGLTSFGGKANTFFQKWVGDNQSTVEKAKGIWSKVGNTVGSAVGGTKKWLDENRDTVKKWSTGIGDAVGTAAGIVDGALDIVGVIGRIFGPTTLQVIGLFISTLIGWWSGVFKILKGVFDVFAGIFTGDWQRVWSGLKSIVAGNMKLIGVVFRAAGGLFGAIWGLIWRGIKALAQRTWSALVSAIKSQVSVLISGVGRLSSLPGRVAAWFGRMKDAAVGKALALAAWMRGLPPRLLSGLGNLGRLLYGAGRDLLSGLWSGIQSMAGSIKSRIGGLIDSIIPGPVKKVLGIASPSKVMRKIGRQIMQGLHGGLTSSDAGKVAATTKRTASLIAKAFKGKNTRVDDRLLASLKKSNTKLQGLAKERAKLLAKVAEAKEYGKTIASNAATFGAITSVDLGEGGGFGAAITGMRDRLAQLKTFAGNIAKLSKAGLSKTVLRQILDAGPEQAGALAAALAAGGKSAVDQVNTVQADLDKVSKGLGDTAADSLYDAGRKAASGFLAGLKGQEKALAAQMKRMAAAITRAIKRALKIKSPSQVMAGIGGNVGDGLVLGMAKTIPDLARVTAQMSTTAQQIRTPARAAVAAPSVDLSAARAQGARIGGDGCSAALHVEHYHEAERGSARGTAEELLMLTKARG</sequence>
<protein>
    <recommendedName>
        <fullName evidence="4">Phage tail tape measure protein domain-containing protein</fullName>
    </recommendedName>
</protein>